<organism evidence="6 7">
    <name type="scientific">Brotonthovivens ammoniilytica</name>
    <dbReference type="NCBI Taxonomy" id="2981725"/>
    <lineage>
        <taxon>Bacteria</taxon>
        <taxon>Bacillati</taxon>
        <taxon>Bacillota</taxon>
        <taxon>Clostridia</taxon>
        <taxon>Lachnospirales</taxon>
        <taxon>Lachnospiraceae</taxon>
        <taxon>Brotonthovivens</taxon>
    </lineage>
</organism>
<keyword evidence="7" id="KW-1185">Reference proteome</keyword>
<reference evidence="6 7" key="1">
    <citation type="journal article" date="2021" name="ISME Commun">
        <title>Automated analysis of genomic sequences facilitates high-throughput and comprehensive description of bacteria.</title>
        <authorList>
            <person name="Hitch T.C.A."/>
        </authorList>
    </citation>
    <scope>NUCLEOTIDE SEQUENCE [LARGE SCALE GENOMIC DNA]</scope>
    <source>
        <strain evidence="6 7">Sanger_109</strain>
    </source>
</reference>
<keyword evidence="1" id="KW-0547">Nucleotide-binding</keyword>
<evidence type="ECO:0000259" key="4">
    <source>
        <dbReference type="Pfam" id="PF18128"/>
    </source>
</evidence>
<proteinExistence type="predicted"/>
<dbReference type="Proteomes" id="UP001652442">
    <property type="component" value="Unassembled WGS sequence"/>
</dbReference>
<comment type="caution">
    <text evidence="6">The sequence shown here is derived from an EMBL/GenBank/DDBJ whole genome shotgun (WGS) entry which is preliminary data.</text>
</comment>
<dbReference type="RefSeq" id="WP_158424639.1">
    <property type="nucleotide sequence ID" value="NZ_JAOQJQ010000002.1"/>
</dbReference>
<dbReference type="NCBIfam" id="TIGR00231">
    <property type="entry name" value="small_GTP"/>
    <property type="match status" value="1"/>
</dbReference>
<dbReference type="Pfam" id="PF18133">
    <property type="entry name" value="HydF_tetramer"/>
    <property type="match status" value="1"/>
</dbReference>
<dbReference type="EMBL" id="JAOQJQ010000002">
    <property type="protein sequence ID" value="MCU6761861.1"/>
    <property type="molecule type" value="Genomic_DNA"/>
</dbReference>
<evidence type="ECO:0000313" key="6">
    <source>
        <dbReference type="EMBL" id="MCU6761861.1"/>
    </source>
</evidence>
<dbReference type="Gene3D" id="3.40.50.11420">
    <property type="match status" value="1"/>
</dbReference>
<feature type="domain" description="Hydrogen maturase F tetramerization" evidence="5">
    <location>
        <begin position="283"/>
        <end position="399"/>
    </location>
</feature>
<name>A0ABT2TJ43_9FIRM</name>
<dbReference type="InterPro" id="IPR027417">
    <property type="entry name" value="P-loop_NTPase"/>
</dbReference>
<dbReference type="InterPro" id="IPR006073">
    <property type="entry name" value="GTP-bd"/>
</dbReference>
<dbReference type="Pfam" id="PF18128">
    <property type="entry name" value="HydF_dimer"/>
    <property type="match status" value="1"/>
</dbReference>
<dbReference type="Pfam" id="PF01926">
    <property type="entry name" value="MMR_HSR1"/>
    <property type="match status" value="1"/>
</dbReference>
<evidence type="ECO:0000313" key="7">
    <source>
        <dbReference type="Proteomes" id="UP001652442"/>
    </source>
</evidence>
<evidence type="ECO:0000259" key="3">
    <source>
        <dbReference type="Pfam" id="PF01926"/>
    </source>
</evidence>
<dbReference type="InterPro" id="IPR040644">
    <property type="entry name" value="HydF_tetramer"/>
</dbReference>
<dbReference type="Gene3D" id="3.40.50.11410">
    <property type="match status" value="1"/>
</dbReference>
<dbReference type="InterPro" id="IPR041606">
    <property type="entry name" value="HydF_dimer"/>
</dbReference>
<feature type="domain" description="Hydrogen maturase F dimerization" evidence="4">
    <location>
        <begin position="181"/>
        <end position="279"/>
    </location>
</feature>
<evidence type="ECO:0000256" key="1">
    <source>
        <dbReference type="ARBA" id="ARBA00022741"/>
    </source>
</evidence>
<evidence type="ECO:0000256" key="2">
    <source>
        <dbReference type="ARBA" id="ARBA00023134"/>
    </source>
</evidence>
<accession>A0ABT2TJ43</accession>
<feature type="domain" description="G" evidence="3">
    <location>
        <begin position="13"/>
        <end position="128"/>
    </location>
</feature>
<dbReference type="PANTHER" id="PTHR42714:SF6">
    <property type="entry name" value="TRANSLATION INITIATION FACTOR IF-2"/>
    <property type="match status" value="1"/>
</dbReference>
<dbReference type="NCBIfam" id="TIGR03918">
    <property type="entry name" value="GTP_HydF"/>
    <property type="match status" value="1"/>
</dbReference>
<dbReference type="InterPro" id="IPR005225">
    <property type="entry name" value="Small_GTP-bd"/>
</dbReference>
<gene>
    <name evidence="6" type="primary">hydF</name>
    <name evidence="6" type="ORF">OCV88_05835</name>
</gene>
<dbReference type="PANTHER" id="PTHR42714">
    <property type="entry name" value="TRNA MODIFICATION GTPASE GTPBP3"/>
    <property type="match status" value="1"/>
</dbReference>
<sequence>MSLNATPSSDRVHIGIFGRRNAGKSSIINAITGQSLAIVSDVKGTTTDPVSKAMELLPLGPVVMIDTPGLDDEGKLGALRIRKSYQVLNKTDIAVLVADAGSGVEEPEKKLIQRFKDKKIPYVIAVNKSELLNQQEKEAVCHMLQGEKNLIFVSAVLGTNITELKELIAKQAPKENEDQRIVGDLLRPSDLAVLVVPVDKAAPKGRLILPQQQTIRDILEADAAAVVTKENTLKETLKKLGEKPKLVITDSQVFEKASADTPEDIMLTSFSILFARYKGNLAEMVRGVTMLERLKDGDTVLISEGCTHHRQCDDIGTVKLPGWILKHTGKNIKFAFTSGTEFPEDLSPYALVIHCGGCMLNEREMKYRIKCALDQETPITNYGISIAYMTGILKRSLEPFPEILKMLA</sequence>
<dbReference type="Gene3D" id="3.40.50.300">
    <property type="entry name" value="P-loop containing nucleotide triphosphate hydrolases"/>
    <property type="match status" value="1"/>
</dbReference>
<keyword evidence="2" id="KW-0342">GTP-binding</keyword>
<protein>
    <submittedName>
        <fullName evidence="6">[FeFe] hydrogenase H-cluster maturation GTPase HydF</fullName>
    </submittedName>
</protein>
<dbReference type="CDD" id="cd00880">
    <property type="entry name" value="Era_like"/>
    <property type="match status" value="1"/>
</dbReference>
<dbReference type="SUPFAM" id="SSF52540">
    <property type="entry name" value="P-loop containing nucleoside triphosphate hydrolases"/>
    <property type="match status" value="1"/>
</dbReference>
<evidence type="ECO:0000259" key="5">
    <source>
        <dbReference type="Pfam" id="PF18133"/>
    </source>
</evidence>
<dbReference type="InterPro" id="IPR023873">
    <property type="entry name" value="FeFe-hyd_GTPase_HydF"/>
</dbReference>